<evidence type="ECO:0000313" key="2">
    <source>
        <dbReference type="EMBL" id="SHE39371.1"/>
    </source>
</evidence>
<proteinExistence type="predicted"/>
<evidence type="ECO:0000313" key="3">
    <source>
        <dbReference type="Proteomes" id="UP000184041"/>
    </source>
</evidence>
<reference evidence="2 3" key="1">
    <citation type="submission" date="2016-11" db="EMBL/GenBank/DDBJ databases">
        <authorList>
            <person name="Jaros S."/>
            <person name="Januszkiewicz K."/>
            <person name="Wedrychowicz H."/>
        </authorList>
    </citation>
    <scope>NUCLEOTIDE SEQUENCE [LARGE SCALE GENOMIC DNA]</scope>
    <source>
        <strain evidence="2 3">DSM 21986</strain>
    </source>
</reference>
<organism evidence="2 3">
    <name type="scientific">Fodinibius roseus</name>
    <dbReference type="NCBI Taxonomy" id="1194090"/>
    <lineage>
        <taxon>Bacteria</taxon>
        <taxon>Pseudomonadati</taxon>
        <taxon>Balneolota</taxon>
        <taxon>Balneolia</taxon>
        <taxon>Balneolales</taxon>
        <taxon>Balneolaceae</taxon>
        <taxon>Fodinibius</taxon>
    </lineage>
</organism>
<gene>
    <name evidence="2" type="ORF">SAMN05443144_101206</name>
</gene>
<dbReference type="EMBL" id="FQUS01000001">
    <property type="protein sequence ID" value="SHE39371.1"/>
    <property type="molecule type" value="Genomic_DNA"/>
</dbReference>
<protein>
    <recommendedName>
        <fullName evidence="1">DUF6883 domain-containing protein</fullName>
    </recommendedName>
</protein>
<dbReference type="STRING" id="1194090.SAMN05443144_101206"/>
<accession>A0A1M4T4Q4</accession>
<name>A0A1M4T4Q4_9BACT</name>
<keyword evidence="3" id="KW-1185">Reference proteome</keyword>
<dbReference type="Proteomes" id="UP000184041">
    <property type="component" value="Unassembled WGS sequence"/>
</dbReference>
<dbReference type="Pfam" id="PF21814">
    <property type="entry name" value="DUF6883"/>
    <property type="match status" value="1"/>
</dbReference>
<dbReference type="InterPro" id="IPR049250">
    <property type="entry name" value="DUF6883"/>
</dbReference>
<sequence length="85" mass="9753">MGKHKARIFKSELGIEQNDAELLKDLILSSLPDSLAEINFSDKYGTRYTVNLKIRIFGKESVLTTGWIIRSDENYPRLITCYVNT</sequence>
<dbReference type="AlphaFoldDB" id="A0A1M4T4Q4"/>
<feature type="domain" description="DUF6883" evidence="1">
    <location>
        <begin position="2"/>
        <end position="84"/>
    </location>
</feature>
<evidence type="ECO:0000259" key="1">
    <source>
        <dbReference type="Pfam" id="PF21814"/>
    </source>
</evidence>